<name>A0ABX2B1C8_9BACT</name>
<dbReference type="Proteomes" id="UP000820977">
    <property type="component" value="Unassembled WGS sequence"/>
</dbReference>
<evidence type="ECO:0000259" key="1">
    <source>
        <dbReference type="Pfam" id="PF04991"/>
    </source>
</evidence>
<organism evidence="2 3">
    <name type="scientific">Xylanibacter caecicola</name>
    <dbReference type="NCBI Taxonomy" id="2736294"/>
    <lineage>
        <taxon>Bacteria</taxon>
        <taxon>Pseudomonadati</taxon>
        <taxon>Bacteroidota</taxon>
        <taxon>Bacteroidia</taxon>
        <taxon>Bacteroidales</taxon>
        <taxon>Prevotellaceae</taxon>
        <taxon>Xylanibacter</taxon>
    </lineage>
</organism>
<dbReference type="Pfam" id="PF04991">
    <property type="entry name" value="LicD"/>
    <property type="match status" value="1"/>
</dbReference>
<evidence type="ECO:0000313" key="2">
    <source>
        <dbReference type="EMBL" id="NPE24490.1"/>
    </source>
</evidence>
<dbReference type="RefSeq" id="WP_172343988.1">
    <property type="nucleotide sequence ID" value="NZ_CASYYZ010000005.1"/>
</dbReference>
<accession>A0ABX2B1C8</accession>
<keyword evidence="3" id="KW-1185">Reference proteome</keyword>
<dbReference type="PANTHER" id="PTHR43404:SF2">
    <property type="entry name" value="LIPOPOLYSACCHARIDE CHOLINEPHOSPHOTRANSFERASE LICD"/>
    <property type="match status" value="1"/>
</dbReference>
<dbReference type="PANTHER" id="PTHR43404">
    <property type="entry name" value="LIPOPOLYSACCHARIDE CHOLINEPHOSPHOTRANSFERASE LICD"/>
    <property type="match status" value="1"/>
</dbReference>
<proteinExistence type="predicted"/>
<sequence length="325" mass="37950">MSGGRGAGKGYNLHTEMAFNIEEEYRNGHLVTAEMKKVWAVELDLLREFLGFCRRNGLRCWAEGGTLLGAVRHKGFIPWDDDVDLMMPREDYDHMNMIGNSQFRPPYFLQTAYTDTGYYRSHAQFRNSGTAAIRPSDSFQPFNQGIFIDIFVVDAVPPEGRGARLDDILKRSAYPRKLLKAVNMNVVYSGRFGQIFRKLKARRMLKRSSWKDIYRQSEEVLRETCWNDTDKAAELTMSGDRHIFDKSILDETVWLDFEDIQIPAPKRYEEFLRGEFGDDYMTPIMAPNMHGGLVLDTERSYHEVLPEVRDEYRRGAWRRLRKKLF</sequence>
<feature type="domain" description="LicD/FKTN/FKRP nucleotidyltransferase" evidence="1">
    <location>
        <begin position="53"/>
        <end position="277"/>
    </location>
</feature>
<reference evidence="2 3" key="1">
    <citation type="submission" date="2020-05" db="EMBL/GenBank/DDBJ databases">
        <title>Distinct polysaccharide utilization as determinants for interspecies competition between intestinal Prevotella spp.</title>
        <authorList>
            <person name="Galvez E.J.C."/>
            <person name="Iljazovic A."/>
            <person name="Strowig T."/>
        </authorList>
    </citation>
    <scope>NUCLEOTIDE SEQUENCE [LARGE SCALE GENOMIC DNA]</scope>
    <source>
        <strain evidence="2 3">PCHR</strain>
    </source>
</reference>
<protein>
    <submittedName>
        <fullName evidence="2">LicD family protein</fullName>
    </submittedName>
</protein>
<gene>
    <name evidence="2" type="ORF">HPS54_02960</name>
</gene>
<dbReference type="InterPro" id="IPR052942">
    <property type="entry name" value="LPS_cholinephosphotransferase"/>
</dbReference>
<comment type="caution">
    <text evidence="2">The sequence shown here is derived from an EMBL/GenBank/DDBJ whole genome shotgun (WGS) entry which is preliminary data.</text>
</comment>
<evidence type="ECO:0000313" key="3">
    <source>
        <dbReference type="Proteomes" id="UP000820977"/>
    </source>
</evidence>
<dbReference type="InterPro" id="IPR007074">
    <property type="entry name" value="LicD/FKTN/FKRP_NTP_transf"/>
</dbReference>
<dbReference type="EMBL" id="JABKKJ010000003">
    <property type="protein sequence ID" value="NPE24490.1"/>
    <property type="molecule type" value="Genomic_DNA"/>
</dbReference>